<accession>A0A6G0YLS9</accession>
<gene>
    <name evidence="1" type="ORF">FWK35_00013143</name>
</gene>
<organism evidence="1 2">
    <name type="scientific">Aphis craccivora</name>
    <name type="common">Cowpea aphid</name>
    <dbReference type="NCBI Taxonomy" id="307492"/>
    <lineage>
        <taxon>Eukaryota</taxon>
        <taxon>Metazoa</taxon>
        <taxon>Ecdysozoa</taxon>
        <taxon>Arthropoda</taxon>
        <taxon>Hexapoda</taxon>
        <taxon>Insecta</taxon>
        <taxon>Pterygota</taxon>
        <taxon>Neoptera</taxon>
        <taxon>Paraneoptera</taxon>
        <taxon>Hemiptera</taxon>
        <taxon>Sternorrhyncha</taxon>
        <taxon>Aphidomorpha</taxon>
        <taxon>Aphidoidea</taxon>
        <taxon>Aphididae</taxon>
        <taxon>Aphidini</taxon>
        <taxon>Aphis</taxon>
        <taxon>Aphis</taxon>
    </lineage>
</organism>
<keyword evidence="2" id="KW-1185">Reference proteome</keyword>
<dbReference type="Proteomes" id="UP000478052">
    <property type="component" value="Unassembled WGS sequence"/>
</dbReference>
<dbReference type="OrthoDB" id="5982876at2759"/>
<reference evidence="1 2" key="1">
    <citation type="submission" date="2019-08" db="EMBL/GenBank/DDBJ databases">
        <title>Whole genome of Aphis craccivora.</title>
        <authorList>
            <person name="Voronova N.V."/>
            <person name="Shulinski R.S."/>
            <person name="Bandarenka Y.V."/>
            <person name="Zhorov D.G."/>
            <person name="Warner D."/>
        </authorList>
    </citation>
    <scope>NUCLEOTIDE SEQUENCE [LARGE SCALE GENOMIC DNA]</scope>
    <source>
        <strain evidence="1">180601</strain>
        <tissue evidence="1">Whole Body</tissue>
    </source>
</reference>
<feature type="non-terminal residue" evidence="1">
    <location>
        <position position="142"/>
    </location>
</feature>
<proteinExistence type="predicted"/>
<dbReference type="AlphaFoldDB" id="A0A6G0YLS9"/>
<sequence>MVKCLILNRSDQTTEHAQCKISFHFEDSYRPMFPKSKGLKPTAVPSLFMNSSSISVNDSNTTTLSSPVFSNSISTPTKIVHNPSTSSFNTIYSPADEYESLSFCTPSTRKKLNFYPRYVGDCTEDHFSTPNRKKKNLIFVKN</sequence>
<protein>
    <submittedName>
        <fullName evidence="1">THAP-type domain-containing protein</fullName>
    </submittedName>
</protein>
<name>A0A6G0YLS9_APHCR</name>
<comment type="caution">
    <text evidence="1">The sequence shown here is derived from an EMBL/GenBank/DDBJ whole genome shotgun (WGS) entry which is preliminary data.</text>
</comment>
<evidence type="ECO:0000313" key="1">
    <source>
        <dbReference type="EMBL" id="KAF0758323.1"/>
    </source>
</evidence>
<evidence type="ECO:0000313" key="2">
    <source>
        <dbReference type="Proteomes" id="UP000478052"/>
    </source>
</evidence>
<dbReference type="EMBL" id="VUJU01003329">
    <property type="protein sequence ID" value="KAF0758323.1"/>
    <property type="molecule type" value="Genomic_DNA"/>
</dbReference>